<protein>
    <recommendedName>
        <fullName evidence="4">SGNH hydrolase-type esterase domain-containing protein</fullName>
    </recommendedName>
</protein>
<accession>A0A1E3X2X4</accession>
<dbReference type="EMBL" id="MAYW01000306">
    <property type="protein sequence ID" value="ODS30013.1"/>
    <property type="molecule type" value="Genomic_DNA"/>
</dbReference>
<comment type="caution">
    <text evidence="2">The sequence shown here is derived from an EMBL/GenBank/DDBJ whole genome shotgun (WGS) entry which is preliminary data.</text>
</comment>
<evidence type="ECO:0008006" key="4">
    <source>
        <dbReference type="Google" id="ProtNLM"/>
    </source>
</evidence>
<sequence>MGKKVKKQNIWVNVLLSLIVFIVFCGLLELSARLYAHYKYGSHNRGMYWKFKYEPFLMFNEDWGDPSFDKIYPPKGDKFRVIILGGSTAKRIPNELVREELKKVIEREVEVINMARHGYIVNQERIAFLLYGIKLDPDLLITINGSNDIVMMTKSLQPGMPYENQFIDLAVNHPAWNFFFGIVRHSQFANSLLKLKERKVEKEIQKDIQLREQTIKIYVEGLQSISIIAQGLDIPHILVLQPYIHLRKSLTEREKSLNEIKHYEYRKKFMTEMYTSIDSALTTIPFTIKTIYVNGTKAFNSVNDECFTDEVHLTEKGNQLLVQYIFSSAFNYLKEKN</sequence>
<keyword evidence="1" id="KW-1133">Transmembrane helix</keyword>
<dbReference type="SUPFAM" id="SSF52266">
    <property type="entry name" value="SGNH hydrolase"/>
    <property type="match status" value="1"/>
</dbReference>
<name>A0A1E3X2X4_9BACT</name>
<dbReference type="Gene3D" id="3.40.50.1110">
    <property type="entry name" value="SGNH hydrolase"/>
    <property type="match status" value="1"/>
</dbReference>
<gene>
    <name evidence="2" type="ORF">SCARUB_04884</name>
</gene>
<dbReference type="GO" id="GO:0016788">
    <property type="term" value="F:hydrolase activity, acting on ester bonds"/>
    <property type="evidence" value="ECO:0007669"/>
    <property type="project" value="UniProtKB-ARBA"/>
</dbReference>
<dbReference type="PATRIC" id="fig|1872076.5.peg.5868"/>
<keyword evidence="1" id="KW-0472">Membrane</keyword>
<evidence type="ECO:0000256" key="1">
    <source>
        <dbReference type="SAM" id="Phobius"/>
    </source>
</evidence>
<dbReference type="Proteomes" id="UP000094056">
    <property type="component" value="Unassembled WGS sequence"/>
</dbReference>
<feature type="transmembrane region" description="Helical" evidence="1">
    <location>
        <begin position="12"/>
        <end position="35"/>
    </location>
</feature>
<keyword evidence="1" id="KW-0812">Transmembrane</keyword>
<organism evidence="2 3">
    <name type="scientific">Candidatus Scalindua rubra</name>
    <dbReference type="NCBI Taxonomy" id="1872076"/>
    <lineage>
        <taxon>Bacteria</taxon>
        <taxon>Pseudomonadati</taxon>
        <taxon>Planctomycetota</taxon>
        <taxon>Candidatus Brocadiia</taxon>
        <taxon>Candidatus Brocadiales</taxon>
        <taxon>Candidatus Scalinduaceae</taxon>
        <taxon>Candidatus Scalindua</taxon>
    </lineage>
</organism>
<proteinExistence type="predicted"/>
<dbReference type="InterPro" id="IPR036514">
    <property type="entry name" value="SGNH_hydro_sf"/>
</dbReference>
<evidence type="ECO:0000313" key="3">
    <source>
        <dbReference type="Proteomes" id="UP000094056"/>
    </source>
</evidence>
<reference evidence="2 3" key="1">
    <citation type="submission" date="2016-07" db="EMBL/GenBank/DDBJ databases">
        <title>Draft genome of Scalindua rubra, obtained from a brine-seawater interface in the Red Sea, sheds light on salt adaptation in anammox bacteria.</title>
        <authorList>
            <person name="Speth D.R."/>
            <person name="Lagkouvardos I."/>
            <person name="Wang Y."/>
            <person name="Qian P.-Y."/>
            <person name="Dutilh B.E."/>
            <person name="Jetten M.S."/>
        </authorList>
    </citation>
    <scope>NUCLEOTIDE SEQUENCE [LARGE SCALE GENOMIC DNA]</scope>
    <source>
        <strain evidence="2">BSI-1</strain>
    </source>
</reference>
<evidence type="ECO:0000313" key="2">
    <source>
        <dbReference type="EMBL" id="ODS30013.1"/>
    </source>
</evidence>
<dbReference type="AlphaFoldDB" id="A0A1E3X2X4"/>